<dbReference type="InterPro" id="IPR002102">
    <property type="entry name" value="Cohesin_dom"/>
</dbReference>
<evidence type="ECO:0000313" key="5">
    <source>
        <dbReference type="Proteomes" id="UP000739538"/>
    </source>
</evidence>
<protein>
    <submittedName>
        <fullName evidence="4">PEGA domain-containing protein</fullName>
    </submittedName>
</protein>
<sequence>MRRLNSASRLVTPLLTWALSLALVALAAEGARAVELVSRPEAGPFEAGERFDVTVEIGSAEEPASGVFGVGLELHFDPNVFAPIDVSIGDFFPPGALRFVREEDGYQAIGLTLTEDAALPATGTLAICRFEVRAGAGDGGYSFPLENTRVVDGAGTDVPTTVVAEEVTVEGDPTGACCLPDGSCLMTTATACSQQNGEYLGNDVPCDPDPCTDPMGACCAEDGTCVATTQLDCDATGGSYLGDGSDCQSDPCPDLSGACCESDGTCRFLTPSQCASLGATFLGSGTSCEPNPCPQPSGSLFVDSEPVGASIRLDGELTGEVTPFLFLEVEPGIHCVEWFRPGYGGCSDGSDCPGVETTVVEGDTVSVDCDLVPFFIDVLSTVGTLEPPLVKIGNFPDSEYRVTLDLESEPELVATLSSDLLFLAGEAVTPLSRVDLGGDRFAVQLHRNQLLSQLPHALAPGEETQVEIPVHGFTGVKWVRFDLSIRFKRTTFGDSPRGPGRIQAYAIPNPFQGEVVLEWQNPEREQVRIQFYDASGRKVAEVAPESSMDGTFTWDGRSIGGEQLPTGVYHYRISIGTSQGEGRLLLLRR</sequence>
<dbReference type="InterPro" id="IPR008965">
    <property type="entry name" value="CBM2/CBM3_carb-bd_dom_sf"/>
</dbReference>
<evidence type="ECO:0000256" key="1">
    <source>
        <dbReference type="SAM" id="SignalP"/>
    </source>
</evidence>
<dbReference type="Proteomes" id="UP000739538">
    <property type="component" value="Unassembled WGS sequence"/>
</dbReference>
<dbReference type="Gene3D" id="2.60.40.680">
    <property type="match status" value="1"/>
</dbReference>
<dbReference type="InterPro" id="IPR013229">
    <property type="entry name" value="PEGA"/>
</dbReference>
<accession>A0A956SE67</accession>
<dbReference type="EMBL" id="JAGQHS010000083">
    <property type="protein sequence ID" value="MCA9757131.1"/>
    <property type="molecule type" value="Genomic_DNA"/>
</dbReference>
<evidence type="ECO:0000313" key="4">
    <source>
        <dbReference type="EMBL" id="MCA9757131.1"/>
    </source>
</evidence>
<dbReference type="GO" id="GO:0000272">
    <property type="term" value="P:polysaccharide catabolic process"/>
    <property type="evidence" value="ECO:0007669"/>
    <property type="project" value="InterPro"/>
</dbReference>
<feature type="signal peptide" evidence="1">
    <location>
        <begin position="1"/>
        <end position="27"/>
    </location>
</feature>
<reference evidence="4" key="2">
    <citation type="journal article" date="2021" name="Microbiome">
        <title>Successional dynamics and alternative stable states in a saline activated sludge microbial community over 9 years.</title>
        <authorList>
            <person name="Wang Y."/>
            <person name="Ye J."/>
            <person name="Ju F."/>
            <person name="Liu L."/>
            <person name="Boyd J.A."/>
            <person name="Deng Y."/>
            <person name="Parks D.H."/>
            <person name="Jiang X."/>
            <person name="Yin X."/>
            <person name="Woodcroft B.J."/>
            <person name="Tyson G.W."/>
            <person name="Hugenholtz P."/>
            <person name="Polz M.F."/>
            <person name="Zhang T."/>
        </authorList>
    </citation>
    <scope>NUCLEOTIDE SEQUENCE</scope>
    <source>
        <strain evidence="4">HKST-UBA02</strain>
    </source>
</reference>
<dbReference type="GO" id="GO:0030246">
    <property type="term" value="F:carbohydrate binding"/>
    <property type="evidence" value="ECO:0007669"/>
    <property type="project" value="InterPro"/>
</dbReference>
<evidence type="ECO:0000259" key="3">
    <source>
        <dbReference type="Pfam" id="PF08308"/>
    </source>
</evidence>
<dbReference type="CDD" id="cd08547">
    <property type="entry name" value="Type_II_cohesin"/>
    <property type="match status" value="1"/>
</dbReference>
<reference evidence="4" key="1">
    <citation type="submission" date="2020-04" db="EMBL/GenBank/DDBJ databases">
        <authorList>
            <person name="Zhang T."/>
        </authorList>
    </citation>
    <scope>NUCLEOTIDE SEQUENCE</scope>
    <source>
        <strain evidence="4">HKST-UBA02</strain>
    </source>
</reference>
<keyword evidence="1" id="KW-0732">Signal</keyword>
<dbReference type="Pfam" id="PF08308">
    <property type="entry name" value="PEGA"/>
    <property type="match status" value="1"/>
</dbReference>
<feature type="domain" description="PEGA" evidence="3">
    <location>
        <begin position="298"/>
        <end position="344"/>
    </location>
</feature>
<feature type="chain" id="PRO_5036751092" evidence="1">
    <location>
        <begin position="28"/>
        <end position="589"/>
    </location>
</feature>
<dbReference type="SUPFAM" id="SSF49384">
    <property type="entry name" value="Carbohydrate-binding domain"/>
    <property type="match status" value="1"/>
</dbReference>
<feature type="domain" description="Cohesin" evidence="2">
    <location>
        <begin position="46"/>
        <end position="168"/>
    </location>
</feature>
<dbReference type="AlphaFoldDB" id="A0A956SE67"/>
<organism evidence="4 5">
    <name type="scientific">Eiseniibacteriota bacterium</name>
    <dbReference type="NCBI Taxonomy" id="2212470"/>
    <lineage>
        <taxon>Bacteria</taxon>
        <taxon>Candidatus Eiseniibacteriota</taxon>
    </lineage>
</organism>
<comment type="caution">
    <text evidence="4">The sequence shown here is derived from an EMBL/GenBank/DDBJ whole genome shotgun (WGS) entry which is preliminary data.</text>
</comment>
<name>A0A956SE67_UNCEI</name>
<evidence type="ECO:0000259" key="2">
    <source>
        <dbReference type="Pfam" id="PF00963"/>
    </source>
</evidence>
<gene>
    <name evidence="4" type="ORF">KDA27_15105</name>
</gene>
<proteinExistence type="predicted"/>
<dbReference type="Pfam" id="PF00963">
    <property type="entry name" value="Cohesin"/>
    <property type="match status" value="1"/>
</dbReference>
<dbReference type="Gene3D" id="2.60.40.4070">
    <property type="match status" value="1"/>
</dbReference>